<gene>
    <name evidence="2" type="ORF">LTR05_003092</name>
</gene>
<sequence length="615" mass="70085">MRLDEIELEVLQIILQYVYNSVEGTLVPLAQVNKYFNEAMKVVLHSQKVFYLHNSIHQSLDANGRNKWTKTSAIDHVRHLRVEYNLPWETRPDFSIPSSYTLFTERFEPFNNFIRSIRSLKSLTWNAGPLPHTLLETLKISHPKARLKIWCYKRFQSGLDYLDPSEVALANFPNLTHIKFDTRHARSPLRPHSQAPNTYNHAAFRAIVSRSPSLEYAGLVLDDNAFLPDRSVFPESDTSDHKCRSLKSLTLDGSSFQLSKESLKELSTYIDISRLETYKFSRGITRLDYFTCAASMLPNIKHLSLNFATLRNNFHDNDNTIFVPAKEYLLNCSPLETVSLWSWSGVLTVEELLNRHGATLKTLQLHEKQASLSYDFGRSERTTLTAAQIQSLRAACPRLSDLTLDLNQENLGFDLRTQPETLDVLEIVSHFTPPLQKLQIYFDNNGLARYLQGKLTYDPSTGLHHHELDTPDEDQDEDEDEVEDEDNNEVDGRTTLASSTGPASTHSSLVELTAIHSPLRKRARRDGNTSESVESASGGMNREQVLRNYVESIWKCVFGTATTGQRSLEVKFGEVESRSSVVVDTAKGHFLAYPHVRDDKLGECTIRKSTINYKW</sequence>
<evidence type="ECO:0000313" key="3">
    <source>
        <dbReference type="Proteomes" id="UP001309876"/>
    </source>
</evidence>
<proteinExistence type="predicted"/>
<keyword evidence="3" id="KW-1185">Reference proteome</keyword>
<evidence type="ECO:0000313" key="2">
    <source>
        <dbReference type="EMBL" id="KAK5088870.1"/>
    </source>
</evidence>
<dbReference type="Proteomes" id="UP001309876">
    <property type="component" value="Unassembled WGS sequence"/>
</dbReference>
<dbReference type="EMBL" id="JAVRRJ010000002">
    <property type="protein sequence ID" value="KAK5088870.1"/>
    <property type="molecule type" value="Genomic_DNA"/>
</dbReference>
<feature type="compositionally biased region" description="Acidic residues" evidence="1">
    <location>
        <begin position="470"/>
        <end position="489"/>
    </location>
</feature>
<name>A0AAN7Y8P1_9EURO</name>
<accession>A0AAN7Y8P1</accession>
<comment type="caution">
    <text evidence="2">The sequence shown here is derived from an EMBL/GenBank/DDBJ whole genome shotgun (WGS) entry which is preliminary data.</text>
</comment>
<dbReference type="Gene3D" id="3.80.10.10">
    <property type="entry name" value="Ribonuclease Inhibitor"/>
    <property type="match status" value="1"/>
</dbReference>
<dbReference type="InterPro" id="IPR032675">
    <property type="entry name" value="LRR_dom_sf"/>
</dbReference>
<feature type="region of interest" description="Disordered" evidence="1">
    <location>
        <begin position="461"/>
        <end position="539"/>
    </location>
</feature>
<evidence type="ECO:0000256" key="1">
    <source>
        <dbReference type="SAM" id="MobiDB-lite"/>
    </source>
</evidence>
<reference evidence="2 3" key="1">
    <citation type="submission" date="2023-08" db="EMBL/GenBank/DDBJ databases">
        <title>Black Yeasts Isolated from many extreme environments.</title>
        <authorList>
            <person name="Coleine C."/>
            <person name="Stajich J.E."/>
            <person name="Selbmann L."/>
        </authorList>
    </citation>
    <scope>NUCLEOTIDE SEQUENCE [LARGE SCALE GENOMIC DNA]</scope>
    <source>
        <strain evidence="2 3">CCFEE 5910</strain>
    </source>
</reference>
<dbReference type="AlphaFoldDB" id="A0AAN7Y8P1"/>
<protein>
    <submittedName>
        <fullName evidence="2">Uncharacterized protein</fullName>
    </submittedName>
</protein>
<organism evidence="2 3">
    <name type="scientific">Lithohypha guttulata</name>
    <dbReference type="NCBI Taxonomy" id="1690604"/>
    <lineage>
        <taxon>Eukaryota</taxon>
        <taxon>Fungi</taxon>
        <taxon>Dikarya</taxon>
        <taxon>Ascomycota</taxon>
        <taxon>Pezizomycotina</taxon>
        <taxon>Eurotiomycetes</taxon>
        <taxon>Chaetothyriomycetidae</taxon>
        <taxon>Chaetothyriales</taxon>
        <taxon>Trichomeriaceae</taxon>
        <taxon>Lithohypha</taxon>
    </lineage>
</organism>
<feature type="compositionally biased region" description="Polar residues" evidence="1">
    <location>
        <begin position="495"/>
        <end position="510"/>
    </location>
</feature>